<dbReference type="GO" id="GO:0004364">
    <property type="term" value="F:glutathione transferase activity"/>
    <property type="evidence" value="ECO:0007669"/>
    <property type="project" value="UniProtKB-EC"/>
</dbReference>
<organism evidence="3">
    <name type="scientific">hydrothermal vent metagenome</name>
    <dbReference type="NCBI Taxonomy" id="652676"/>
    <lineage>
        <taxon>unclassified sequences</taxon>
        <taxon>metagenomes</taxon>
        <taxon>ecological metagenomes</taxon>
    </lineage>
</organism>
<dbReference type="AlphaFoldDB" id="A0A3B0SGA4"/>
<dbReference type="InterPro" id="IPR010987">
    <property type="entry name" value="Glutathione-S-Trfase_C-like"/>
</dbReference>
<dbReference type="EMBL" id="UOEG01000252">
    <property type="protein sequence ID" value="VAW03163.1"/>
    <property type="molecule type" value="Genomic_DNA"/>
</dbReference>
<dbReference type="PROSITE" id="PS50405">
    <property type="entry name" value="GST_CTER"/>
    <property type="match status" value="1"/>
</dbReference>
<keyword evidence="3" id="KW-0808">Transferase</keyword>
<evidence type="ECO:0000259" key="2">
    <source>
        <dbReference type="PROSITE" id="PS50405"/>
    </source>
</evidence>
<dbReference type="Gene3D" id="1.20.1050.10">
    <property type="match status" value="1"/>
</dbReference>
<dbReference type="PANTHER" id="PTHR44051">
    <property type="entry name" value="GLUTATHIONE S-TRANSFERASE-RELATED"/>
    <property type="match status" value="1"/>
</dbReference>
<gene>
    <name evidence="3" type="ORF">MNBD_ALPHA07-922</name>
</gene>
<dbReference type="Pfam" id="PF13409">
    <property type="entry name" value="GST_N_2"/>
    <property type="match status" value="1"/>
</dbReference>
<dbReference type="InterPro" id="IPR036249">
    <property type="entry name" value="Thioredoxin-like_sf"/>
</dbReference>
<reference evidence="3" key="1">
    <citation type="submission" date="2018-06" db="EMBL/GenBank/DDBJ databases">
        <authorList>
            <person name="Zhirakovskaya E."/>
        </authorList>
    </citation>
    <scope>NUCLEOTIDE SEQUENCE</scope>
</reference>
<dbReference type="Gene3D" id="3.40.30.10">
    <property type="entry name" value="Glutaredoxin"/>
    <property type="match status" value="1"/>
</dbReference>
<sequence>MYTLIGTRASRAFRVLWLLEELGEPYAHTPAAPGSDDIRALNPSGKIPALVVDDTVLTDSVAIMTYLTDKHGAFTTPPGSLERAHQDAMTLQILDDIDALLWMAGRHTFILPKEHRVAEIKPSLMWEYGRNLTRISDAFTGPFVMGDKMTVPDILLTYCLRWAAMFGFPAPDEKLTAYMARMQERPALQRAADLP</sequence>
<dbReference type="SFLD" id="SFLDS00019">
    <property type="entry name" value="Glutathione_Transferase_(cytos"/>
    <property type="match status" value="1"/>
</dbReference>
<feature type="domain" description="GST N-terminal" evidence="1">
    <location>
        <begin position="1"/>
        <end position="75"/>
    </location>
</feature>
<dbReference type="EC" id="2.5.1.18" evidence="3"/>
<proteinExistence type="predicted"/>
<dbReference type="SUPFAM" id="SSF47616">
    <property type="entry name" value="GST C-terminal domain-like"/>
    <property type="match status" value="1"/>
</dbReference>
<protein>
    <submittedName>
        <fullName evidence="3">Glutathione S-transferase</fullName>
        <ecNumber evidence="3">2.5.1.18</ecNumber>
    </submittedName>
</protein>
<feature type="domain" description="GST C-terminal" evidence="2">
    <location>
        <begin position="79"/>
        <end position="195"/>
    </location>
</feature>
<dbReference type="CDD" id="cd03046">
    <property type="entry name" value="GST_N_GTT1_like"/>
    <property type="match status" value="1"/>
</dbReference>
<dbReference type="InterPro" id="IPR004045">
    <property type="entry name" value="Glutathione_S-Trfase_N"/>
</dbReference>
<dbReference type="SUPFAM" id="SSF52833">
    <property type="entry name" value="Thioredoxin-like"/>
    <property type="match status" value="1"/>
</dbReference>
<dbReference type="InterPro" id="IPR040079">
    <property type="entry name" value="Glutathione_S-Trfase"/>
</dbReference>
<evidence type="ECO:0000259" key="1">
    <source>
        <dbReference type="PROSITE" id="PS50404"/>
    </source>
</evidence>
<dbReference type="InterPro" id="IPR004046">
    <property type="entry name" value="GST_C"/>
</dbReference>
<dbReference type="PROSITE" id="PS50404">
    <property type="entry name" value="GST_NTER"/>
    <property type="match status" value="1"/>
</dbReference>
<dbReference type="Pfam" id="PF00043">
    <property type="entry name" value="GST_C"/>
    <property type="match status" value="1"/>
</dbReference>
<evidence type="ECO:0000313" key="3">
    <source>
        <dbReference type="EMBL" id="VAW03163.1"/>
    </source>
</evidence>
<accession>A0A3B0SGA4</accession>
<dbReference type="InterPro" id="IPR036282">
    <property type="entry name" value="Glutathione-S-Trfase_C_sf"/>
</dbReference>
<dbReference type="PANTHER" id="PTHR44051:SF8">
    <property type="entry name" value="GLUTATHIONE S-TRANSFERASE GSTA"/>
    <property type="match status" value="1"/>
</dbReference>
<name>A0A3B0SGA4_9ZZZZ</name>